<name>A0ABZ3CFV1_9STAP</name>
<dbReference type="EMBL" id="CP138333">
    <property type="protein sequence ID" value="WZX28750.1"/>
    <property type="molecule type" value="Genomic_DNA"/>
</dbReference>
<dbReference type="Pfam" id="PF19673">
    <property type="entry name" value="DUF6176"/>
    <property type="match status" value="1"/>
</dbReference>
<dbReference type="RefSeq" id="WP_342387327.1">
    <property type="nucleotide sequence ID" value="NZ_CP138333.2"/>
</dbReference>
<sequence length="125" mass="14876">MKVELTKFRVKPNKSDKVEEWMAYIEENMDDALLTLEGEKMYVETIFREQNGEHEYLYWYSVQEDDPEDEEDFNINQKLVDFFDECIDKTFQPLDLDASVVMMPKRIRNAMFTGGQADTHEESID</sequence>
<gene>
    <name evidence="1" type="ORF">RQP18_08650</name>
</gene>
<organism evidence="1 2">
    <name type="scientific">Salinicoccus bachuensis</name>
    <dbReference type="NCBI Taxonomy" id="3136731"/>
    <lineage>
        <taxon>Bacteria</taxon>
        <taxon>Bacillati</taxon>
        <taxon>Bacillota</taxon>
        <taxon>Bacilli</taxon>
        <taxon>Bacillales</taxon>
        <taxon>Staphylococcaceae</taxon>
        <taxon>Salinicoccus</taxon>
    </lineage>
</organism>
<protein>
    <submittedName>
        <fullName evidence="1">DUF6176 family protein</fullName>
    </submittedName>
</protein>
<accession>A0ABZ3CFV1</accession>
<evidence type="ECO:0000313" key="2">
    <source>
        <dbReference type="Proteomes" id="UP001455384"/>
    </source>
</evidence>
<proteinExistence type="predicted"/>
<keyword evidence="2" id="KW-1185">Reference proteome</keyword>
<dbReference type="InterPro" id="IPR046174">
    <property type="entry name" value="DUF6176"/>
</dbReference>
<dbReference type="Proteomes" id="UP001455384">
    <property type="component" value="Chromosome"/>
</dbReference>
<reference evidence="2" key="1">
    <citation type="submission" date="2023-10" db="EMBL/GenBank/DDBJ databases">
        <title>Genome analysis and identification of Salinococcus sp. Bachu38 nov., a PGPR from the rhizosphere of Tamarix.</title>
        <authorList>
            <person name="Liang Z."/>
            <person name="Zhang X."/>
            <person name="Jia J."/>
            <person name="Chen X."/>
            <person name="Wang Y."/>
            <person name="Wang Q."/>
            <person name="Wang R."/>
        </authorList>
    </citation>
    <scope>NUCLEOTIDE SEQUENCE [LARGE SCALE GENOMIC DNA]</scope>
    <source>
        <strain evidence="2">Bachu38</strain>
    </source>
</reference>
<evidence type="ECO:0000313" key="1">
    <source>
        <dbReference type="EMBL" id="WZX28750.1"/>
    </source>
</evidence>